<evidence type="ECO:0000256" key="1">
    <source>
        <dbReference type="ARBA" id="ARBA00006974"/>
    </source>
</evidence>
<dbReference type="EMBL" id="CP136896">
    <property type="protein sequence ID" value="WOL13995.1"/>
    <property type="molecule type" value="Genomic_DNA"/>
</dbReference>
<dbReference type="AlphaFoldDB" id="A0AAQ3QMY9"/>
<dbReference type="InterPro" id="IPR003676">
    <property type="entry name" value="SAUR_fam"/>
</dbReference>
<dbReference type="Proteomes" id="UP001327560">
    <property type="component" value="Chromosome 7"/>
</dbReference>
<keyword evidence="3" id="KW-1185">Reference proteome</keyword>
<name>A0AAQ3QMY9_9LILI</name>
<evidence type="ECO:0000313" key="2">
    <source>
        <dbReference type="EMBL" id="WOL13995.1"/>
    </source>
</evidence>
<proteinExistence type="inferred from homology"/>
<comment type="similarity">
    <text evidence="1">Belongs to the ARG7 family.</text>
</comment>
<dbReference type="PANTHER" id="PTHR31374:SF193">
    <property type="entry name" value="OS03G0780350 PROTEIN"/>
    <property type="match status" value="1"/>
</dbReference>
<accession>A0AAQ3QMY9</accession>
<evidence type="ECO:0008006" key="4">
    <source>
        <dbReference type="Google" id="ProtNLM"/>
    </source>
</evidence>
<gene>
    <name evidence="2" type="ORF">Cni_G22775</name>
</gene>
<dbReference type="Pfam" id="PF02519">
    <property type="entry name" value="Auxin_inducible"/>
    <property type="match status" value="1"/>
</dbReference>
<dbReference type="GO" id="GO:0009733">
    <property type="term" value="P:response to auxin"/>
    <property type="evidence" value="ECO:0007669"/>
    <property type="project" value="InterPro"/>
</dbReference>
<organism evidence="2 3">
    <name type="scientific">Canna indica</name>
    <name type="common">Indian-shot</name>
    <dbReference type="NCBI Taxonomy" id="4628"/>
    <lineage>
        <taxon>Eukaryota</taxon>
        <taxon>Viridiplantae</taxon>
        <taxon>Streptophyta</taxon>
        <taxon>Embryophyta</taxon>
        <taxon>Tracheophyta</taxon>
        <taxon>Spermatophyta</taxon>
        <taxon>Magnoliopsida</taxon>
        <taxon>Liliopsida</taxon>
        <taxon>Zingiberales</taxon>
        <taxon>Cannaceae</taxon>
        <taxon>Canna</taxon>
    </lineage>
</organism>
<dbReference type="PANTHER" id="PTHR31374">
    <property type="entry name" value="AUXIN-INDUCED PROTEIN-LIKE-RELATED"/>
    <property type="match status" value="1"/>
</dbReference>
<evidence type="ECO:0000313" key="3">
    <source>
        <dbReference type="Proteomes" id="UP001327560"/>
    </source>
</evidence>
<sequence length="109" mass="12517">MGRKRFVPILVGSGKEMEKVLVHTEVLTHPYFIVLLELAAIEFGYDQQGILRIPCNLERFQWILDMILKTKMRNSMFSCLLTPVLAYRVGGNLGDMLRSHVRLAEVLRA</sequence>
<protein>
    <recommendedName>
        <fullName evidence="4">Small auxin up regulated protein</fullName>
    </recommendedName>
</protein>
<reference evidence="2 3" key="1">
    <citation type="submission" date="2023-10" db="EMBL/GenBank/DDBJ databases">
        <title>Chromosome-scale genome assembly provides insights into flower coloration mechanisms of Canna indica.</title>
        <authorList>
            <person name="Li C."/>
        </authorList>
    </citation>
    <scope>NUCLEOTIDE SEQUENCE [LARGE SCALE GENOMIC DNA]</scope>
    <source>
        <tissue evidence="2">Flower</tissue>
    </source>
</reference>